<gene>
    <name evidence="9" type="ORF">MPDQ_007003</name>
</gene>
<evidence type="ECO:0000313" key="9">
    <source>
        <dbReference type="EMBL" id="TQB72205.1"/>
    </source>
</evidence>
<dbReference type="Proteomes" id="UP000319663">
    <property type="component" value="Unassembled WGS sequence"/>
</dbReference>
<dbReference type="PROSITE" id="PS00354">
    <property type="entry name" value="HMGI_Y"/>
    <property type="match status" value="1"/>
</dbReference>
<feature type="compositionally biased region" description="Basic residues" evidence="7">
    <location>
        <begin position="83"/>
        <end position="96"/>
    </location>
</feature>
<protein>
    <recommendedName>
        <fullName evidence="2">Thymocyte nuclear protein 1</fullName>
    </recommendedName>
</protein>
<dbReference type="GO" id="GO:0005634">
    <property type="term" value="C:nucleus"/>
    <property type="evidence" value="ECO:0007669"/>
    <property type="project" value="UniProtKB-SubCell"/>
</dbReference>
<keyword evidence="4" id="KW-0677">Repeat</keyword>
<dbReference type="InterPro" id="IPR000637">
    <property type="entry name" value="HMGI/Y_DNA-bd_CS"/>
</dbReference>
<dbReference type="AlphaFoldDB" id="A0A507QXF1"/>
<dbReference type="PANTHER" id="PTHR14087:SF7">
    <property type="entry name" value="THYMOCYTE NUCLEAR PROTEIN 1"/>
    <property type="match status" value="1"/>
</dbReference>
<dbReference type="PRINTS" id="PR00930">
    <property type="entry name" value="HIGHMOBLTYIY"/>
</dbReference>
<dbReference type="Gene3D" id="3.10.590.10">
    <property type="entry name" value="ph1033 like domains"/>
    <property type="match status" value="1"/>
</dbReference>
<proteinExistence type="predicted"/>
<dbReference type="PRINTS" id="PR00929">
    <property type="entry name" value="ATHOOK"/>
</dbReference>
<keyword evidence="6" id="KW-0539">Nucleus</keyword>
<evidence type="ECO:0000256" key="3">
    <source>
        <dbReference type="ARBA" id="ARBA00022553"/>
    </source>
</evidence>
<comment type="caution">
    <text evidence="9">The sequence shown here is derived from an EMBL/GenBank/DDBJ whole genome shotgun (WGS) entry which is preliminary data.</text>
</comment>
<evidence type="ECO:0000259" key="8">
    <source>
        <dbReference type="Pfam" id="PF01878"/>
    </source>
</evidence>
<dbReference type="Pfam" id="PF01878">
    <property type="entry name" value="EVE"/>
    <property type="match status" value="1"/>
</dbReference>
<name>A0A507QXF1_MONPU</name>
<dbReference type="SMART" id="SM00384">
    <property type="entry name" value="AT_hook"/>
    <property type="match status" value="3"/>
</dbReference>
<sequence>MARPKRKASDAEAVPAKKARQPAAEESKTAPTGEKRGRGRPRKNPEEKATPKPAPTGPKRGRGRPRKVPTAQGEGEASAPKEQKKKVPGRGRGRPRKNPENPPQNPPPQSPEASGSPDVAAENSVDGNKESESTEPKGSGSGEEEDEDGNDDDDDDDNDHEKRKFSYWLMKAEPESRFEKGVDVKFSIDDLKAAREPEPWDGVRNNMARNNLRAMKKGDYAFFYHSNCKLPGIAGTMEIVREHSPDESAFNPAHPYYDEKSSRENPKWVVVHVEFRRKFKKIITLHELKSHATPGGPLENMQTLKQSRLSVTAVSPKEWEFIMKLAEPEDGSD</sequence>
<feature type="domain" description="EVE" evidence="8">
    <location>
        <begin position="167"/>
        <end position="325"/>
    </location>
</feature>
<evidence type="ECO:0000256" key="5">
    <source>
        <dbReference type="ARBA" id="ARBA00023125"/>
    </source>
</evidence>
<evidence type="ECO:0000256" key="6">
    <source>
        <dbReference type="ARBA" id="ARBA00023242"/>
    </source>
</evidence>
<keyword evidence="3" id="KW-0597">Phosphoprotein</keyword>
<dbReference type="InterPro" id="IPR017956">
    <property type="entry name" value="AT_hook_DNA-bd_motif"/>
</dbReference>
<accession>A0A507QXF1</accession>
<dbReference type="STRING" id="5098.A0A507QXF1"/>
<evidence type="ECO:0000256" key="7">
    <source>
        <dbReference type="SAM" id="MobiDB-lite"/>
    </source>
</evidence>
<feature type="region of interest" description="Disordered" evidence="7">
    <location>
        <begin position="1"/>
        <end position="161"/>
    </location>
</feature>
<dbReference type="OrthoDB" id="41445at2759"/>
<feature type="compositionally biased region" description="Acidic residues" evidence="7">
    <location>
        <begin position="142"/>
        <end position="158"/>
    </location>
</feature>
<dbReference type="Pfam" id="PF02178">
    <property type="entry name" value="AT_hook"/>
    <property type="match status" value="3"/>
</dbReference>
<dbReference type="GO" id="GO:0006355">
    <property type="term" value="P:regulation of DNA-templated transcription"/>
    <property type="evidence" value="ECO:0007669"/>
    <property type="project" value="InterPro"/>
</dbReference>
<dbReference type="EMBL" id="VIFY01000068">
    <property type="protein sequence ID" value="TQB72205.1"/>
    <property type="molecule type" value="Genomic_DNA"/>
</dbReference>
<feature type="compositionally biased region" description="Basic and acidic residues" evidence="7">
    <location>
        <begin position="23"/>
        <end position="36"/>
    </location>
</feature>
<dbReference type="InterPro" id="IPR015947">
    <property type="entry name" value="PUA-like_sf"/>
</dbReference>
<evidence type="ECO:0000256" key="1">
    <source>
        <dbReference type="ARBA" id="ARBA00004123"/>
    </source>
</evidence>
<dbReference type="CDD" id="cd21133">
    <property type="entry name" value="EVE"/>
    <property type="match status" value="1"/>
</dbReference>
<feature type="compositionally biased region" description="Pro residues" evidence="7">
    <location>
        <begin position="100"/>
        <end position="110"/>
    </location>
</feature>
<dbReference type="InterPro" id="IPR002740">
    <property type="entry name" value="EVE_domain"/>
</dbReference>
<evidence type="ECO:0000256" key="2">
    <source>
        <dbReference type="ARBA" id="ARBA00014654"/>
    </source>
</evidence>
<comment type="subcellular location">
    <subcellularLocation>
        <location evidence="1">Nucleus</location>
    </subcellularLocation>
</comment>
<dbReference type="GO" id="GO:0003677">
    <property type="term" value="F:DNA binding"/>
    <property type="evidence" value="ECO:0007669"/>
    <property type="project" value="UniProtKB-KW"/>
</dbReference>
<evidence type="ECO:0000256" key="4">
    <source>
        <dbReference type="ARBA" id="ARBA00022737"/>
    </source>
</evidence>
<keyword evidence="10" id="KW-1185">Reference proteome</keyword>
<dbReference type="InterPro" id="IPR000116">
    <property type="entry name" value="HMGA"/>
</dbReference>
<keyword evidence="5" id="KW-0238">DNA-binding</keyword>
<dbReference type="InterPro" id="IPR052181">
    <property type="entry name" value="5hmC_binding"/>
</dbReference>
<dbReference type="PANTHER" id="PTHR14087">
    <property type="entry name" value="THYMOCYTE NUCLEAR PROTEIN 1"/>
    <property type="match status" value="1"/>
</dbReference>
<evidence type="ECO:0000313" key="10">
    <source>
        <dbReference type="Proteomes" id="UP000319663"/>
    </source>
</evidence>
<dbReference type="InterPro" id="IPR047197">
    <property type="entry name" value="THYN1-like_EVE"/>
</dbReference>
<reference evidence="9 10" key="1">
    <citation type="submission" date="2019-06" db="EMBL/GenBank/DDBJ databases">
        <title>Wine fermentation using esterase from Monascus purpureus.</title>
        <authorList>
            <person name="Geng C."/>
            <person name="Zhang Y."/>
        </authorList>
    </citation>
    <scope>NUCLEOTIDE SEQUENCE [LARGE SCALE GENOMIC DNA]</scope>
    <source>
        <strain evidence="9">HQ1</strain>
    </source>
</reference>
<dbReference type="GO" id="GO:0000785">
    <property type="term" value="C:chromatin"/>
    <property type="evidence" value="ECO:0007669"/>
    <property type="project" value="InterPro"/>
</dbReference>
<dbReference type="FunFam" id="3.10.590.10:FF:000003">
    <property type="entry name" value="Thymocyte nuclear protein 1"/>
    <property type="match status" value="1"/>
</dbReference>
<organism evidence="9 10">
    <name type="scientific">Monascus purpureus</name>
    <name type="common">Red mold</name>
    <name type="synonym">Monascus anka</name>
    <dbReference type="NCBI Taxonomy" id="5098"/>
    <lineage>
        <taxon>Eukaryota</taxon>
        <taxon>Fungi</taxon>
        <taxon>Dikarya</taxon>
        <taxon>Ascomycota</taxon>
        <taxon>Pezizomycotina</taxon>
        <taxon>Eurotiomycetes</taxon>
        <taxon>Eurotiomycetidae</taxon>
        <taxon>Eurotiales</taxon>
        <taxon>Aspergillaceae</taxon>
        <taxon>Monascus</taxon>
    </lineage>
</organism>
<dbReference type="SUPFAM" id="SSF88697">
    <property type="entry name" value="PUA domain-like"/>
    <property type="match status" value="1"/>
</dbReference>